<sequence>MSEPTNPLASLRAKIDQLDSELVELLAKRLDVTRQVGEYKSQTGMPIYMPEREAELIEKRRQEAEQHGLSGQLIEDLLRRIMRESYQTQNVRYRCAKPELSKVVVVGGKGALGRVFVDMFERSEYRVETLEADDWPQAESILADAGLVIMAVPITQTEAIIRKLPKLPEDCVLADITSIKSGPLKAMMEVHSGPVVGLHPMFGPDVPSLVKQVVVVCEGRQPENYQWLIEQMRSWGALLNFSDAKAHDDAMSFIQVMRHFGTFVYGAHLAGEDPNLEQLIQFSSPIYRLELTMVGRLFAQSPRLYADIIFDNEQSVGLLKRFRERFDKALSVLESGDKDSFIGEFNRIGDWFGDFAQTSLTESKKLLQKAEDARS</sequence>
<comment type="subcellular location">
    <subcellularLocation>
        <location evidence="2">Cytoplasm</location>
    </subcellularLocation>
</comment>
<dbReference type="InterPro" id="IPR046825">
    <property type="entry name" value="PDH_C"/>
</dbReference>
<feature type="domain" description="Prephenate/arogenate dehydrogenase" evidence="5">
    <location>
        <begin position="101"/>
        <end position="363"/>
    </location>
</feature>
<keyword evidence="2" id="KW-0520">NAD</keyword>
<protein>
    <recommendedName>
        <fullName evidence="2">T-protein</fullName>
    </recommendedName>
</protein>
<dbReference type="Proteomes" id="UP000245728">
    <property type="component" value="Chromosome"/>
</dbReference>
<keyword evidence="2" id="KW-0057">Aromatic amino acid biosynthesis</keyword>
<comment type="pathway">
    <text evidence="2">Metabolic intermediate biosynthesis; prephenate biosynthesis; prephenate from chorismate: step 1/1.</text>
</comment>
<keyword evidence="1 2" id="KW-0560">Oxidoreductase</keyword>
<keyword evidence="2" id="KW-0963">Cytoplasm</keyword>
<dbReference type="GO" id="GO:0070403">
    <property type="term" value="F:NAD+ binding"/>
    <property type="evidence" value="ECO:0007669"/>
    <property type="project" value="InterPro"/>
</dbReference>
<dbReference type="RefSeq" id="WP_109339931.1">
    <property type="nucleotide sequence ID" value="NZ_CP029347.1"/>
</dbReference>
<evidence type="ECO:0000256" key="3">
    <source>
        <dbReference type="SAM" id="Coils"/>
    </source>
</evidence>
<name>A0A2S2E428_9ALTE</name>
<dbReference type="InterPro" id="IPR036979">
    <property type="entry name" value="CM_dom_sf"/>
</dbReference>
<dbReference type="InterPro" id="IPR008244">
    <property type="entry name" value="Chor_mut/prephenate_DH_T"/>
</dbReference>
<dbReference type="GO" id="GO:0046417">
    <property type="term" value="P:chorismate metabolic process"/>
    <property type="evidence" value="ECO:0007669"/>
    <property type="project" value="InterPro"/>
</dbReference>
<dbReference type="GO" id="GO:0006571">
    <property type="term" value="P:tyrosine biosynthetic process"/>
    <property type="evidence" value="ECO:0007669"/>
    <property type="project" value="UniProtKB-UniPathway"/>
</dbReference>
<keyword evidence="7" id="KW-1185">Reference proteome</keyword>
<organism evidence="6 7">
    <name type="scientific">Saliniradius amylolyticus</name>
    <dbReference type="NCBI Taxonomy" id="2183582"/>
    <lineage>
        <taxon>Bacteria</taxon>
        <taxon>Pseudomonadati</taxon>
        <taxon>Pseudomonadota</taxon>
        <taxon>Gammaproteobacteria</taxon>
        <taxon>Alteromonadales</taxon>
        <taxon>Alteromonadaceae</taxon>
        <taxon>Saliniradius</taxon>
    </lineage>
</organism>
<evidence type="ECO:0000256" key="2">
    <source>
        <dbReference type="PIRNR" id="PIRNR001499"/>
    </source>
</evidence>
<dbReference type="EMBL" id="CP029347">
    <property type="protein sequence ID" value="AWL12349.1"/>
    <property type="molecule type" value="Genomic_DNA"/>
</dbReference>
<dbReference type="NCBIfam" id="TIGR01799">
    <property type="entry name" value="CM_T"/>
    <property type="match status" value="1"/>
</dbReference>
<dbReference type="InterPro" id="IPR003099">
    <property type="entry name" value="Prephen_DH"/>
</dbReference>
<dbReference type="PROSITE" id="PS51176">
    <property type="entry name" value="PDH_ADH"/>
    <property type="match status" value="1"/>
</dbReference>
<dbReference type="Gene3D" id="1.10.3660.10">
    <property type="entry name" value="6-phosphogluconate dehydrogenase C-terminal like domain"/>
    <property type="match status" value="1"/>
</dbReference>
<dbReference type="UniPathway" id="UPA00122">
    <property type="reaction ID" value="UER00961"/>
</dbReference>
<dbReference type="Pfam" id="PF01817">
    <property type="entry name" value="CM_2"/>
    <property type="match status" value="1"/>
</dbReference>
<reference evidence="6 7" key="1">
    <citation type="submission" date="2018-05" db="EMBL/GenBank/DDBJ databases">
        <title>Salinimonas sp. HMF8227 Genome sequencing and assembly.</title>
        <authorList>
            <person name="Kang H."/>
            <person name="Kang J."/>
            <person name="Cha I."/>
            <person name="Kim H."/>
            <person name="Joh K."/>
        </authorList>
    </citation>
    <scope>NUCLEOTIDE SEQUENCE [LARGE SCALE GENOMIC DNA]</scope>
    <source>
        <strain evidence="6 7">HMF8227</strain>
    </source>
</reference>
<keyword evidence="2" id="KW-0827">Tyrosine biosynthesis</keyword>
<dbReference type="InterPro" id="IPR046826">
    <property type="entry name" value="PDH_N"/>
</dbReference>
<keyword evidence="6" id="KW-0456">Lyase</keyword>
<dbReference type="PANTHER" id="PTHR21363:SF0">
    <property type="entry name" value="PREPHENATE DEHYDROGENASE [NADP(+)]"/>
    <property type="match status" value="1"/>
</dbReference>
<keyword evidence="2 6" id="KW-0413">Isomerase</keyword>
<dbReference type="GO" id="GO:0004106">
    <property type="term" value="F:chorismate mutase activity"/>
    <property type="evidence" value="ECO:0007669"/>
    <property type="project" value="InterPro"/>
</dbReference>
<dbReference type="PROSITE" id="PS51168">
    <property type="entry name" value="CHORISMATE_MUT_2"/>
    <property type="match status" value="1"/>
</dbReference>
<dbReference type="InterPro" id="IPR011277">
    <property type="entry name" value="CM_T"/>
</dbReference>
<keyword evidence="3" id="KW-0175">Coiled coil</keyword>
<dbReference type="InterPro" id="IPR008927">
    <property type="entry name" value="6-PGluconate_DH-like_C_sf"/>
</dbReference>
<dbReference type="SMART" id="SM00830">
    <property type="entry name" value="CM_2"/>
    <property type="match status" value="1"/>
</dbReference>
<dbReference type="GO" id="GO:0008977">
    <property type="term" value="F:prephenate dehydrogenase (NAD+) activity"/>
    <property type="evidence" value="ECO:0007669"/>
    <property type="project" value="InterPro"/>
</dbReference>
<proteinExistence type="predicted"/>
<dbReference type="InterPro" id="IPR050812">
    <property type="entry name" value="Preph/Arog_dehydrog"/>
</dbReference>
<dbReference type="SUPFAM" id="SSF48600">
    <property type="entry name" value="Chorismate mutase II"/>
    <property type="match status" value="1"/>
</dbReference>
<dbReference type="GO" id="GO:0005737">
    <property type="term" value="C:cytoplasm"/>
    <property type="evidence" value="ECO:0007669"/>
    <property type="project" value="UniProtKB-SubCell"/>
</dbReference>
<evidence type="ECO:0000313" key="7">
    <source>
        <dbReference type="Proteomes" id="UP000245728"/>
    </source>
</evidence>
<dbReference type="Gene3D" id="1.20.59.10">
    <property type="entry name" value="Chorismate mutase"/>
    <property type="match status" value="1"/>
</dbReference>
<dbReference type="OrthoDB" id="6198144at2"/>
<dbReference type="AlphaFoldDB" id="A0A2S2E428"/>
<evidence type="ECO:0000313" key="6">
    <source>
        <dbReference type="EMBL" id="AWL12349.1"/>
    </source>
</evidence>
<dbReference type="SUPFAM" id="SSF48179">
    <property type="entry name" value="6-phosphogluconate dehydrogenase C-terminal domain-like"/>
    <property type="match status" value="1"/>
</dbReference>
<feature type="domain" description="Chorismate mutase" evidence="4">
    <location>
        <begin position="2"/>
        <end position="93"/>
    </location>
</feature>
<dbReference type="InterPro" id="IPR036291">
    <property type="entry name" value="NAD(P)-bd_dom_sf"/>
</dbReference>
<dbReference type="SUPFAM" id="SSF51735">
    <property type="entry name" value="NAD(P)-binding Rossmann-fold domains"/>
    <property type="match status" value="1"/>
</dbReference>
<dbReference type="KEGG" id="salh:HMF8227_01879"/>
<dbReference type="PIRSF" id="PIRSF001499">
    <property type="entry name" value="Chor_mut_pdh_Tpr"/>
    <property type="match status" value="1"/>
</dbReference>
<dbReference type="PANTHER" id="PTHR21363">
    <property type="entry name" value="PREPHENATE DEHYDROGENASE"/>
    <property type="match status" value="1"/>
</dbReference>
<evidence type="ECO:0000256" key="1">
    <source>
        <dbReference type="ARBA" id="ARBA00023002"/>
    </source>
</evidence>
<evidence type="ECO:0000259" key="5">
    <source>
        <dbReference type="PROSITE" id="PS51176"/>
    </source>
</evidence>
<dbReference type="UniPathway" id="UPA00120">
    <property type="reaction ID" value="UER00203"/>
</dbReference>
<evidence type="ECO:0000259" key="4">
    <source>
        <dbReference type="PROSITE" id="PS51168"/>
    </source>
</evidence>
<comment type="pathway">
    <text evidence="2">Amino-acid biosynthesis; L-tyrosine biosynthesis; (4-hydroxyphenyl)pyruvate from prephenate (NAD(+) route): step 1/1.</text>
</comment>
<dbReference type="Pfam" id="PF20463">
    <property type="entry name" value="PDH_C"/>
    <property type="match status" value="1"/>
</dbReference>
<dbReference type="InterPro" id="IPR002701">
    <property type="entry name" value="CM_II_prokaryot"/>
</dbReference>
<feature type="coiled-coil region" evidence="3">
    <location>
        <begin position="8"/>
        <end position="35"/>
    </location>
</feature>
<dbReference type="Gene3D" id="3.40.50.720">
    <property type="entry name" value="NAD(P)-binding Rossmann-like Domain"/>
    <property type="match status" value="1"/>
</dbReference>
<dbReference type="Pfam" id="PF02153">
    <property type="entry name" value="PDH_N"/>
    <property type="match status" value="1"/>
</dbReference>
<gene>
    <name evidence="6" type="primary">pheA</name>
    <name evidence="6" type="ORF">HMF8227_01879</name>
</gene>
<dbReference type="InterPro" id="IPR036263">
    <property type="entry name" value="Chorismate_II_sf"/>
</dbReference>
<keyword evidence="2" id="KW-0028">Amino-acid biosynthesis</keyword>
<accession>A0A2S2E428</accession>
<dbReference type="GO" id="GO:0016829">
    <property type="term" value="F:lyase activity"/>
    <property type="evidence" value="ECO:0007669"/>
    <property type="project" value="UniProtKB-KW"/>
</dbReference>
<dbReference type="NCBIfam" id="NF008400">
    <property type="entry name" value="PRK11199.1"/>
    <property type="match status" value="1"/>
</dbReference>
<dbReference type="GO" id="GO:0004665">
    <property type="term" value="F:prephenate dehydrogenase (NADP+) activity"/>
    <property type="evidence" value="ECO:0007669"/>
    <property type="project" value="InterPro"/>
</dbReference>